<proteinExistence type="predicted"/>
<name>A0A397IPJ0_9GLOM</name>
<keyword evidence="2" id="KW-1185">Reference proteome</keyword>
<dbReference type="Proteomes" id="UP000266861">
    <property type="component" value="Unassembled WGS sequence"/>
</dbReference>
<protein>
    <submittedName>
        <fullName evidence="1">Uncharacterized protein</fullName>
    </submittedName>
</protein>
<evidence type="ECO:0000313" key="1">
    <source>
        <dbReference type="EMBL" id="RHZ77891.1"/>
    </source>
</evidence>
<dbReference type="EMBL" id="PQFF01000159">
    <property type="protein sequence ID" value="RHZ77891.1"/>
    <property type="molecule type" value="Genomic_DNA"/>
</dbReference>
<organism evidence="1 2">
    <name type="scientific">Diversispora epigaea</name>
    <dbReference type="NCBI Taxonomy" id="1348612"/>
    <lineage>
        <taxon>Eukaryota</taxon>
        <taxon>Fungi</taxon>
        <taxon>Fungi incertae sedis</taxon>
        <taxon>Mucoromycota</taxon>
        <taxon>Glomeromycotina</taxon>
        <taxon>Glomeromycetes</taxon>
        <taxon>Diversisporales</taxon>
        <taxon>Diversisporaceae</taxon>
        <taxon>Diversispora</taxon>
    </lineage>
</organism>
<dbReference type="AlphaFoldDB" id="A0A397IPJ0"/>
<gene>
    <name evidence="1" type="ORF">Glove_169g31</name>
</gene>
<accession>A0A397IPJ0</accession>
<reference evidence="1 2" key="1">
    <citation type="submission" date="2018-08" db="EMBL/GenBank/DDBJ databases">
        <title>Genome and evolution of the arbuscular mycorrhizal fungus Diversispora epigaea (formerly Glomus versiforme) and its bacterial endosymbionts.</title>
        <authorList>
            <person name="Sun X."/>
            <person name="Fei Z."/>
            <person name="Harrison M."/>
        </authorList>
    </citation>
    <scope>NUCLEOTIDE SEQUENCE [LARGE SCALE GENOMIC DNA]</scope>
    <source>
        <strain evidence="1 2">IT104</strain>
    </source>
</reference>
<evidence type="ECO:0000313" key="2">
    <source>
        <dbReference type="Proteomes" id="UP000266861"/>
    </source>
</evidence>
<comment type="caution">
    <text evidence="1">The sequence shown here is derived from an EMBL/GenBank/DDBJ whole genome shotgun (WGS) entry which is preliminary data.</text>
</comment>
<sequence length="118" mass="13999">MCLKIQDLELDIGLITDTAIKNIAHHAQSKISWFEYYQKSVKYDRTYTPYFQYIFNNELFSMTPRKLVVSETFLHRDGFWMTRMNIAKLEGLTENDIRSVINNEEESEISIVNHCLLK</sequence>